<name>A0A9P6FXT3_9FUNG</name>
<reference evidence="12" key="1">
    <citation type="journal article" date="2020" name="Fungal Divers.">
        <title>Resolving the Mortierellaceae phylogeny through synthesis of multi-gene phylogenetics and phylogenomics.</title>
        <authorList>
            <person name="Vandepol N."/>
            <person name="Liber J."/>
            <person name="Desiro A."/>
            <person name="Na H."/>
            <person name="Kennedy M."/>
            <person name="Barry K."/>
            <person name="Grigoriev I.V."/>
            <person name="Miller A.N."/>
            <person name="O'Donnell K."/>
            <person name="Stajich J.E."/>
            <person name="Bonito G."/>
        </authorList>
    </citation>
    <scope>NUCLEOTIDE SEQUENCE</scope>
    <source>
        <strain evidence="12">KOD1015</strain>
    </source>
</reference>
<dbReference type="GO" id="GO:0006890">
    <property type="term" value="P:retrograde vesicle-mediated transport, Golgi to endoplasmic reticulum"/>
    <property type="evidence" value="ECO:0007669"/>
    <property type="project" value="TreeGrafter"/>
</dbReference>
<sequence>MDSSGGLTQRRPPTSSGAGVSRNGLIDRSHSPQLAHHGTVPGPGGPGAGAWGDHHHSGSSASGISSAHHYHQGISQSASSTVRAGTTPVDSNPSAGMLDYENDFEQGLSAEQRQMLELENENIVQRLETELNQVRHIETSMLELSSLHSTIQEHLEVQTQQTNRLHDEALAAIDLISSGNDQLIKAGQRNQSTRKWILFFLILASFVLLFLDWYD</sequence>
<keyword evidence="6 11" id="KW-1133">Transmembrane helix</keyword>
<dbReference type="GO" id="GO:0005783">
    <property type="term" value="C:endoplasmic reticulum"/>
    <property type="evidence" value="ECO:0007669"/>
    <property type="project" value="TreeGrafter"/>
</dbReference>
<dbReference type="Gene3D" id="1.20.5.110">
    <property type="match status" value="1"/>
</dbReference>
<dbReference type="Proteomes" id="UP000780801">
    <property type="component" value="Unassembled WGS sequence"/>
</dbReference>
<feature type="coiled-coil region" evidence="9">
    <location>
        <begin position="101"/>
        <end position="133"/>
    </location>
</feature>
<evidence type="ECO:0000256" key="5">
    <source>
        <dbReference type="ARBA" id="ARBA00022927"/>
    </source>
</evidence>
<dbReference type="EMBL" id="JAABOA010000654">
    <property type="protein sequence ID" value="KAF9583588.1"/>
    <property type="molecule type" value="Genomic_DNA"/>
</dbReference>
<evidence type="ECO:0000256" key="9">
    <source>
        <dbReference type="SAM" id="Coils"/>
    </source>
</evidence>
<proteinExistence type="inferred from homology"/>
<evidence type="ECO:0000256" key="3">
    <source>
        <dbReference type="ARBA" id="ARBA00022448"/>
    </source>
</evidence>
<dbReference type="OrthoDB" id="2439951at2759"/>
<dbReference type="PANTHER" id="PTHR15959">
    <property type="entry name" value="SYNTAXIN-18"/>
    <property type="match status" value="1"/>
</dbReference>
<evidence type="ECO:0000313" key="12">
    <source>
        <dbReference type="EMBL" id="KAF9583588.1"/>
    </source>
</evidence>
<evidence type="ECO:0000256" key="6">
    <source>
        <dbReference type="ARBA" id="ARBA00022989"/>
    </source>
</evidence>
<evidence type="ECO:0000256" key="2">
    <source>
        <dbReference type="ARBA" id="ARBA00009063"/>
    </source>
</evidence>
<dbReference type="PANTHER" id="PTHR15959:SF0">
    <property type="entry name" value="SYNTAXIN-18"/>
    <property type="match status" value="1"/>
</dbReference>
<feature type="region of interest" description="Disordered" evidence="10">
    <location>
        <begin position="1"/>
        <end position="99"/>
    </location>
</feature>
<comment type="caution">
    <text evidence="12">The sequence shown here is derived from an EMBL/GenBank/DDBJ whole genome shotgun (WGS) entry which is preliminary data.</text>
</comment>
<feature type="transmembrane region" description="Helical" evidence="11">
    <location>
        <begin position="196"/>
        <end position="214"/>
    </location>
</feature>
<evidence type="ECO:0000256" key="1">
    <source>
        <dbReference type="ARBA" id="ARBA00004211"/>
    </source>
</evidence>
<evidence type="ECO:0008006" key="14">
    <source>
        <dbReference type="Google" id="ProtNLM"/>
    </source>
</evidence>
<accession>A0A9P6FXT3</accession>
<feature type="compositionally biased region" description="Polar residues" evidence="10">
    <location>
        <begin position="1"/>
        <end position="18"/>
    </location>
</feature>
<feature type="compositionally biased region" description="Polar residues" evidence="10">
    <location>
        <begin position="73"/>
        <end position="94"/>
    </location>
</feature>
<keyword evidence="13" id="KW-1185">Reference proteome</keyword>
<protein>
    <recommendedName>
        <fullName evidence="14">t-SNARE coiled-coil homology domain-containing protein</fullName>
    </recommendedName>
</protein>
<feature type="compositionally biased region" description="Gly residues" evidence="10">
    <location>
        <begin position="41"/>
        <end position="50"/>
    </location>
</feature>
<comment type="similarity">
    <text evidence="2">Belongs to the syntaxin family.</text>
</comment>
<dbReference type="GO" id="GO:0031201">
    <property type="term" value="C:SNARE complex"/>
    <property type="evidence" value="ECO:0007669"/>
    <property type="project" value="TreeGrafter"/>
</dbReference>
<comment type="subcellular location">
    <subcellularLocation>
        <location evidence="1">Membrane</location>
        <topology evidence="1">Single-pass type IV membrane protein</topology>
    </subcellularLocation>
</comment>
<evidence type="ECO:0000256" key="7">
    <source>
        <dbReference type="ARBA" id="ARBA00023054"/>
    </source>
</evidence>
<gene>
    <name evidence="12" type="ORF">BGW38_009101</name>
</gene>
<organism evidence="12 13">
    <name type="scientific">Lunasporangiospora selenospora</name>
    <dbReference type="NCBI Taxonomy" id="979761"/>
    <lineage>
        <taxon>Eukaryota</taxon>
        <taxon>Fungi</taxon>
        <taxon>Fungi incertae sedis</taxon>
        <taxon>Mucoromycota</taxon>
        <taxon>Mortierellomycotina</taxon>
        <taxon>Mortierellomycetes</taxon>
        <taxon>Mortierellales</taxon>
        <taxon>Mortierellaceae</taxon>
        <taxon>Lunasporangiospora</taxon>
    </lineage>
</organism>
<evidence type="ECO:0000256" key="8">
    <source>
        <dbReference type="ARBA" id="ARBA00023136"/>
    </source>
</evidence>
<evidence type="ECO:0000313" key="13">
    <source>
        <dbReference type="Proteomes" id="UP000780801"/>
    </source>
</evidence>
<dbReference type="AlphaFoldDB" id="A0A9P6FXT3"/>
<evidence type="ECO:0000256" key="10">
    <source>
        <dbReference type="SAM" id="MobiDB-lite"/>
    </source>
</evidence>
<evidence type="ECO:0000256" key="11">
    <source>
        <dbReference type="SAM" id="Phobius"/>
    </source>
</evidence>
<keyword evidence="3" id="KW-0813">Transport</keyword>
<keyword evidence="4 11" id="KW-0812">Transmembrane</keyword>
<dbReference type="GO" id="GO:0015031">
    <property type="term" value="P:protein transport"/>
    <property type="evidence" value="ECO:0007669"/>
    <property type="project" value="UniProtKB-KW"/>
</dbReference>
<keyword evidence="7 9" id="KW-0175">Coiled coil</keyword>
<evidence type="ECO:0000256" key="4">
    <source>
        <dbReference type="ARBA" id="ARBA00022692"/>
    </source>
</evidence>
<keyword evidence="8 11" id="KW-0472">Membrane</keyword>
<feature type="compositionally biased region" description="Low complexity" evidence="10">
    <location>
        <begin position="58"/>
        <end position="67"/>
    </location>
</feature>
<keyword evidence="5" id="KW-0653">Protein transport</keyword>